<name>A0ABR1JK57_9AGAR</name>
<evidence type="ECO:0000313" key="4">
    <source>
        <dbReference type="Proteomes" id="UP001498398"/>
    </source>
</evidence>
<evidence type="ECO:0000313" key="3">
    <source>
        <dbReference type="EMBL" id="KAK7459620.1"/>
    </source>
</evidence>
<keyword evidence="4" id="KW-1185">Reference proteome</keyword>
<comment type="caution">
    <text evidence="3">The sequence shown here is derived from an EMBL/GenBank/DDBJ whole genome shotgun (WGS) entry which is preliminary data.</text>
</comment>
<evidence type="ECO:0000256" key="1">
    <source>
        <dbReference type="SAM" id="Phobius"/>
    </source>
</evidence>
<sequence>MKGKGGVQQQLRRIPTGVAILIGVIVGFFISRFFSYSSPAPVWRSSHTPATLRQTTHQPISVPSAESRYRILELLSKLTPHYTRECSRRVQPLYSEQIHERYAPLFGHKPPLTSRSWAELFGFPSSEPPNAEAYLNPPLNRALLSKEPNGHKYFFAINLYNSFDIIPDLFSTLFRVASVLGYQNVFVSIYENGSTDQTKALLRIYDALTRSVGMRVTIRTSMRTRGAFNHRIEYLAEVRNAAFVPLHELRDSQGEYFDTIIFMNDILPCVDDLLELIYQSRLNSAGITCAADYMYHQDLGAPVFYDNWVARDINGTALENAPFEMIFHHTESQDRFQSHLPVQVQSCWNGIAVLDPAPFYEPKDPVKFRMAKIVDGECSASECSLICNDYWEKGYGRIMMVPRVKLAYDSKVYDILHPQRRNLTSIRGYARLGGLPDNPRTDPQDRSWFGPHDRLFVEEEAREVEFEEGPSHVWCWGWDGAGDLEGPDVDPIWESVPNRTKGWGRRGVGVRHDRGF</sequence>
<keyword evidence="1" id="KW-0812">Transmembrane</keyword>
<organism evidence="3 4">
    <name type="scientific">Marasmiellus scandens</name>
    <dbReference type="NCBI Taxonomy" id="2682957"/>
    <lineage>
        <taxon>Eukaryota</taxon>
        <taxon>Fungi</taxon>
        <taxon>Dikarya</taxon>
        <taxon>Basidiomycota</taxon>
        <taxon>Agaricomycotina</taxon>
        <taxon>Agaricomycetes</taxon>
        <taxon>Agaricomycetidae</taxon>
        <taxon>Agaricales</taxon>
        <taxon>Marasmiineae</taxon>
        <taxon>Omphalotaceae</taxon>
        <taxon>Marasmiellus</taxon>
    </lineage>
</organism>
<accession>A0ABR1JK57</accession>
<proteinExistence type="predicted"/>
<evidence type="ECO:0008006" key="5">
    <source>
        <dbReference type="Google" id="ProtNLM"/>
    </source>
</evidence>
<dbReference type="Proteomes" id="UP001498398">
    <property type="component" value="Unassembled WGS sequence"/>
</dbReference>
<protein>
    <recommendedName>
        <fullName evidence="5">Glycosyltransferase family 69 protein</fullName>
    </recommendedName>
</protein>
<dbReference type="PANTHER" id="PTHR34144:SF1">
    <property type="entry name" value="CAPSULAR ASSOCIATED PROTEIN"/>
    <property type="match status" value="1"/>
</dbReference>
<evidence type="ECO:0000313" key="2">
    <source>
        <dbReference type="EMBL" id="KAK7445169.1"/>
    </source>
</evidence>
<dbReference type="EMBL" id="JBANRG010000048">
    <property type="protein sequence ID" value="KAK7445169.1"/>
    <property type="molecule type" value="Genomic_DNA"/>
</dbReference>
<dbReference type="InterPro" id="IPR021047">
    <property type="entry name" value="Mannosyltransferase_CMT1"/>
</dbReference>
<keyword evidence="1" id="KW-0472">Membrane</keyword>
<dbReference type="EMBL" id="JBANRG010000016">
    <property type="protein sequence ID" value="KAK7459620.1"/>
    <property type="molecule type" value="Genomic_DNA"/>
</dbReference>
<reference evidence="3 4" key="1">
    <citation type="submission" date="2024-01" db="EMBL/GenBank/DDBJ databases">
        <title>A draft genome for the cacao thread blight pathogen Marasmiellus scandens.</title>
        <authorList>
            <person name="Baruah I.K."/>
            <person name="Leung J."/>
            <person name="Bukari Y."/>
            <person name="Amoako-Attah I."/>
            <person name="Meinhardt L.W."/>
            <person name="Bailey B.A."/>
            <person name="Cohen S.P."/>
        </authorList>
    </citation>
    <scope>NUCLEOTIDE SEQUENCE [LARGE SCALE GENOMIC DNA]</scope>
    <source>
        <strain evidence="3 4">GH-19</strain>
    </source>
</reference>
<dbReference type="Pfam" id="PF11735">
    <property type="entry name" value="CAP59_mtransfer"/>
    <property type="match status" value="1"/>
</dbReference>
<feature type="transmembrane region" description="Helical" evidence="1">
    <location>
        <begin position="12"/>
        <end position="34"/>
    </location>
</feature>
<gene>
    <name evidence="3" type="ORF">VKT23_009600</name>
    <name evidence="2" type="ORF">VKT23_015037</name>
</gene>
<keyword evidence="1" id="KW-1133">Transmembrane helix</keyword>
<dbReference type="PANTHER" id="PTHR34144">
    <property type="entry name" value="CHROMOSOME 8, WHOLE GENOME SHOTGUN SEQUENCE"/>
    <property type="match status" value="1"/>
</dbReference>